<dbReference type="AlphaFoldDB" id="A0A0M8P9K4"/>
<protein>
    <recommendedName>
        <fullName evidence="6">FAD linked oxidase N-terminal domain-containing protein</fullName>
    </recommendedName>
</protein>
<evidence type="ECO:0000313" key="7">
    <source>
        <dbReference type="EMBL" id="KOS44094.1"/>
    </source>
</evidence>
<proteinExistence type="inferred from homology"/>
<comment type="similarity">
    <text evidence="1">Belongs to the oxygen-dependent FAD-linked oxidoreductase family.</text>
</comment>
<evidence type="ECO:0000256" key="3">
    <source>
        <dbReference type="ARBA" id="ARBA00022827"/>
    </source>
</evidence>
<accession>A0A0M8P9K4</accession>
<dbReference type="STRING" id="229535.A0A0M8P9K4"/>
<keyword evidence="5" id="KW-0732">Signal</keyword>
<keyword evidence="4" id="KW-0560">Oxidoreductase</keyword>
<evidence type="ECO:0000256" key="2">
    <source>
        <dbReference type="ARBA" id="ARBA00022630"/>
    </source>
</evidence>
<dbReference type="GO" id="GO:0016491">
    <property type="term" value="F:oxidoreductase activity"/>
    <property type="evidence" value="ECO:0007669"/>
    <property type="project" value="UniProtKB-KW"/>
</dbReference>
<evidence type="ECO:0000313" key="8">
    <source>
        <dbReference type="Proteomes" id="UP000037696"/>
    </source>
</evidence>
<evidence type="ECO:0000256" key="1">
    <source>
        <dbReference type="ARBA" id="ARBA00005466"/>
    </source>
</evidence>
<comment type="caution">
    <text evidence="7">The sequence shown here is derived from an EMBL/GenBank/DDBJ whole genome shotgun (WGS) entry which is preliminary data.</text>
</comment>
<keyword evidence="8" id="KW-1185">Reference proteome</keyword>
<dbReference type="Pfam" id="PF01565">
    <property type="entry name" value="FAD_binding_4"/>
    <property type="match status" value="1"/>
</dbReference>
<dbReference type="Proteomes" id="UP000037696">
    <property type="component" value="Unassembled WGS sequence"/>
</dbReference>
<evidence type="ECO:0000256" key="4">
    <source>
        <dbReference type="ARBA" id="ARBA00023002"/>
    </source>
</evidence>
<dbReference type="InterPro" id="IPR006094">
    <property type="entry name" value="Oxid_FAD_bind_N"/>
</dbReference>
<dbReference type="InterPro" id="IPR050416">
    <property type="entry name" value="FAD-linked_Oxidoreductase"/>
</dbReference>
<dbReference type="OrthoDB" id="2151789at2759"/>
<keyword evidence="3" id="KW-0274">FAD</keyword>
<dbReference type="InterPro" id="IPR016169">
    <property type="entry name" value="FAD-bd_PCMH_sub2"/>
</dbReference>
<reference evidence="7 8" key="1">
    <citation type="submission" date="2015-08" db="EMBL/GenBank/DDBJ databases">
        <title>Genome sequencing of Penicillium nordicum.</title>
        <authorList>
            <person name="Nguyen H.D."/>
            <person name="Seifert K.A."/>
        </authorList>
    </citation>
    <scope>NUCLEOTIDE SEQUENCE [LARGE SCALE GENOMIC DNA]</scope>
    <source>
        <strain evidence="7 8">DAOMC 185683</strain>
    </source>
</reference>
<dbReference type="SUPFAM" id="SSF56176">
    <property type="entry name" value="FAD-binding/transporter-associated domain-like"/>
    <property type="match status" value="1"/>
</dbReference>
<dbReference type="Gene3D" id="3.30.465.10">
    <property type="match status" value="1"/>
</dbReference>
<dbReference type="PANTHER" id="PTHR42973">
    <property type="entry name" value="BINDING OXIDOREDUCTASE, PUTATIVE (AFU_ORTHOLOGUE AFUA_1G17690)-RELATED"/>
    <property type="match status" value="1"/>
</dbReference>
<dbReference type="InterPro" id="IPR036318">
    <property type="entry name" value="FAD-bd_PCMH-like_sf"/>
</dbReference>
<dbReference type="GO" id="GO:0050660">
    <property type="term" value="F:flavin adenine dinucleotide binding"/>
    <property type="evidence" value="ECO:0007669"/>
    <property type="project" value="InterPro"/>
</dbReference>
<evidence type="ECO:0000259" key="6">
    <source>
        <dbReference type="Pfam" id="PF01565"/>
    </source>
</evidence>
<sequence>MLSLWALLALLLSLHLSQGLAASVLHHRADACNELLRGHFNSAIHSGSSVFAEDVIEPWSQTCQTTLTCVFAPASAEEVAGGLDIHRKTDQTFAVRAQGHNMPVPGAADISNGVLMVTTSLNSVQYADDSKSVVQIGAGNRWLDVYEVLAKDSLAVAGGRFLTGRSVWPSAWWCAEAVYLINQTFFDVIAANPQIKTTMDLSVTRKFLYGESGSRILPGNINQ</sequence>
<feature type="signal peptide" evidence="5">
    <location>
        <begin position="1"/>
        <end position="21"/>
    </location>
</feature>
<organism evidence="7 8">
    <name type="scientific">Penicillium nordicum</name>
    <dbReference type="NCBI Taxonomy" id="229535"/>
    <lineage>
        <taxon>Eukaryota</taxon>
        <taxon>Fungi</taxon>
        <taxon>Dikarya</taxon>
        <taxon>Ascomycota</taxon>
        <taxon>Pezizomycotina</taxon>
        <taxon>Eurotiomycetes</taxon>
        <taxon>Eurotiomycetidae</taxon>
        <taxon>Eurotiales</taxon>
        <taxon>Aspergillaceae</taxon>
        <taxon>Penicillium</taxon>
    </lineage>
</organism>
<gene>
    <name evidence="7" type="ORF">ACN38_g5046</name>
</gene>
<name>A0A0M8P9K4_9EURO</name>
<dbReference type="EMBL" id="LHQQ01000068">
    <property type="protein sequence ID" value="KOS44094.1"/>
    <property type="molecule type" value="Genomic_DNA"/>
</dbReference>
<evidence type="ECO:0000256" key="5">
    <source>
        <dbReference type="SAM" id="SignalP"/>
    </source>
</evidence>
<feature type="chain" id="PRO_5005819790" description="FAD linked oxidase N-terminal domain-containing protein" evidence="5">
    <location>
        <begin position="22"/>
        <end position="223"/>
    </location>
</feature>
<keyword evidence="2" id="KW-0285">Flavoprotein</keyword>
<dbReference type="PANTHER" id="PTHR42973:SF53">
    <property type="entry name" value="FAD-BINDING PCMH-TYPE DOMAIN-CONTAINING PROTEIN-RELATED"/>
    <property type="match status" value="1"/>
</dbReference>
<feature type="domain" description="FAD linked oxidase N-terminal" evidence="6">
    <location>
        <begin position="69"/>
        <end position="155"/>
    </location>
</feature>